<dbReference type="Proteomes" id="UP000228900">
    <property type="component" value="Unassembled WGS sequence"/>
</dbReference>
<comment type="caution">
    <text evidence="1">The sequence shown here is derived from an EMBL/GenBank/DDBJ whole genome shotgun (WGS) entry which is preliminary data.</text>
</comment>
<proteinExistence type="predicted"/>
<sequence length="105" mass="12100">MCNISESIQIPSITKIPYIINIRTNLSVVNIDCFSITPAILNLVLSPTIILSQKASRKLVFSEEIAPKLNFEYYRAGVMKLGDKEIYLFLETSSFHEKKHKFYRD</sequence>
<organism evidence="1 2">
    <name type="scientific">Candidatus Falkowbacteria bacterium CG10_big_fil_rev_8_21_14_0_10_39_9</name>
    <dbReference type="NCBI Taxonomy" id="1974566"/>
    <lineage>
        <taxon>Bacteria</taxon>
        <taxon>Candidatus Falkowiibacteriota</taxon>
    </lineage>
</organism>
<name>A0A2M6WPL9_9BACT</name>
<dbReference type="AlphaFoldDB" id="A0A2M6WPL9"/>
<accession>A0A2M6WPL9</accession>
<evidence type="ECO:0000313" key="2">
    <source>
        <dbReference type="Proteomes" id="UP000228900"/>
    </source>
</evidence>
<evidence type="ECO:0000313" key="1">
    <source>
        <dbReference type="EMBL" id="PIT94720.1"/>
    </source>
</evidence>
<gene>
    <name evidence="1" type="ORF">COT98_02405</name>
</gene>
<reference evidence="2" key="1">
    <citation type="submission" date="2017-09" db="EMBL/GenBank/DDBJ databases">
        <title>Depth-based differentiation of microbial function through sediment-hosted aquifers and enrichment of novel symbionts in the deep terrestrial subsurface.</title>
        <authorList>
            <person name="Probst A.J."/>
            <person name="Ladd B."/>
            <person name="Jarett J.K."/>
            <person name="Geller-Mcgrath D.E."/>
            <person name="Sieber C.M.K."/>
            <person name="Emerson J.B."/>
            <person name="Anantharaman K."/>
            <person name="Thomas B.C."/>
            <person name="Malmstrom R."/>
            <person name="Stieglmeier M."/>
            <person name="Klingl A."/>
            <person name="Woyke T."/>
            <person name="Ryan C.M."/>
            <person name="Banfield J.F."/>
        </authorList>
    </citation>
    <scope>NUCLEOTIDE SEQUENCE [LARGE SCALE GENOMIC DNA]</scope>
</reference>
<protein>
    <submittedName>
        <fullName evidence="1">Uncharacterized protein</fullName>
    </submittedName>
</protein>
<dbReference type="EMBL" id="PFAQ01000038">
    <property type="protein sequence ID" value="PIT94720.1"/>
    <property type="molecule type" value="Genomic_DNA"/>
</dbReference>